<reference evidence="1" key="1">
    <citation type="submission" date="2023-02" db="EMBL/GenBank/DDBJ databases">
        <title>Pathogen: clinical or host-associated sample.</title>
        <authorList>
            <person name="Hergert J."/>
            <person name="Casey R."/>
            <person name="Wagner J."/>
            <person name="Young E.L."/>
            <person name="Oakeson K.F."/>
        </authorList>
    </citation>
    <scope>NUCLEOTIDE SEQUENCE</scope>
    <source>
        <strain evidence="1">2022CK-00830</strain>
    </source>
</reference>
<protein>
    <recommendedName>
        <fullName evidence="3">ABC transporter substrate-binding protein</fullName>
    </recommendedName>
</protein>
<name>A0AAX3MV25_9BACL</name>
<proteinExistence type="predicted"/>
<evidence type="ECO:0008006" key="3">
    <source>
        <dbReference type="Google" id="ProtNLM"/>
    </source>
</evidence>
<accession>A0AAX3MV25</accession>
<gene>
    <name evidence="1" type="ORF">PUW23_15665</name>
</gene>
<dbReference type="Proteomes" id="UP001220962">
    <property type="component" value="Chromosome"/>
</dbReference>
<organism evidence="1 2">
    <name type="scientific">Paenibacillus urinalis</name>
    <dbReference type="NCBI Taxonomy" id="521520"/>
    <lineage>
        <taxon>Bacteria</taxon>
        <taxon>Bacillati</taxon>
        <taxon>Bacillota</taxon>
        <taxon>Bacilli</taxon>
        <taxon>Bacillales</taxon>
        <taxon>Paenibacillaceae</taxon>
        <taxon>Paenibacillus</taxon>
    </lineage>
</organism>
<dbReference type="EMBL" id="CP118101">
    <property type="protein sequence ID" value="WDH80971.1"/>
    <property type="molecule type" value="Genomic_DNA"/>
</dbReference>
<evidence type="ECO:0000313" key="2">
    <source>
        <dbReference type="Proteomes" id="UP001220962"/>
    </source>
</evidence>
<dbReference type="Gene3D" id="3.40.190.10">
    <property type="entry name" value="Periplasmic binding protein-like II"/>
    <property type="match status" value="1"/>
</dbReference>
<dbReference type="AlphaFoldDB" id="A0AAX3MV25"/>
<evidence type="ECO:0000313" key="1">
    <source>
        <dbReference type="EMBL" id="WDH80971.1"/>
    </source>
</evidence>
<dbReference type="RefSeq" id="WP_274358782.1">
    <property type="nucleotide sequence ID" value="NZ_CP118101.1"/>
</dbReference>
<sequence length="40" mass="4635">MGYMTEARWSELKDQLLEIGLLTKDLDVSEVFTTEYLPAK</sequence>